<reference evidence="1 2" key="1">
    <citation type="submission" date="2020-04" db="EMBL/GenBank/DDBJ databases">
        <authorList>
            <person name="Alioto T."/>
            <person name="Alioto T."/>
            <person name="Gomez Garrido J."/>
        </authorList>
    </citation>
    <scope>NUCLEOTIDE SEQUENCE [LARGE SCALE GENOMIC DNA]</scope>
</reference>
<protein>
    <submittedName>
        <fullName evidence="1">Uncharacterized protein</fullName>
    </submittedName>
</protein>
<dbReference type="EMBL" id="CADEPI010000003">
    <property type="protein sequence ID" value="CAB3360453.1"/>
    <property type="molecule type" value="Genomic_DNA"/>
</dbReference>
<gene>
    <name evidence="1" type="ORF">CLODIP_2_CD08779</name>
</gene>
<dbReference type="AlphaFoldDB" id="A0A8S1C079"/>
<sequence>MRDTRAAVLRSLLGSVSPYLFYGGDFGPIIQHQFIHKHKMSSANGPNIGPCSDLFAVLLETRFRPRCDNIECCSTGHGKRRSTIKG</sequence>
<dbReference type="Proteomes" id="UP000494165">
    <property type="component" value="Unassembled WGS sequence"/>
</dbReference>
<name>A0A8S1C079_9INSE</name>
<comment type="caution">
    <text evidence="1">The sequence shown here is derived from an EMBL/GenBank/DDBJ whole genome shotgun (WGS) entry which is preliminary data.</text>
</comment>
<proteinExistence type="predicted"/>
<keyword evidence="2" id="KW-1185">Reference proteome</keyword>
<evidence type="ECO:0000313" key="2">
    <source>
        <dbReference type="Proteomes" id="UP000494165"/>
    </source>
</evidence>
<organism evidence="1 2">
    <name type="scientific">Cloeon dipterum</name>
    <dbReference type="NCBI Taxonomy" id="197152"/>
    <lineage>
        <taxon>Eukaryota</taxon>
        <taxon>Metazoa</taxon>
        <taxon>Ecdysozoa</taxon>
        <taxon>Arthropoda</taxon>
        <taxon>Hexapoda</taxon>
        <taxon>Insecta</taxon>
        <taxon>Pterygota</taxon>
        <taxon>Palaeoptera</taxon>
        <taxon>Ephemeroptera</taxon>
        <taxon>Pisciforma</taxon>
        <taxon>Baetidae</taxon>
        <taxon>Cloeon</taxon>
    </lineage>
</organism>
<accession>A0A8S1C079</accession>
<evidence type="ECO:0000313" key="1">
    <source>
        <dbReference type="EMBL" id="CAB3360453.1"/>
    </source>
</evidence>